<evidence type="ECO:0000313" key="1">
    <source>
        <dbReference type="EMBL" id="VVJ17348.1"/>
    </source>
</evidence>
<dbReference type="AlphaFoldDB" id="A0A6I8LLT3"/>
<organism evidence="1 2">
    <name type="scientific">Amycolatopsis camponoti</name>
    <dbReference type="NCBI Taxonomy" id="2606593"/>
    <lineage>
        <taxon>Bacteria</taxon>
        <taxon>Bacillati</taxon>
        <taxon>Actinomycetota</taxon>
        <taxon>Actinomycetes</taxon>
        <taxon>Pseudonocardiales</taxon>
        <taxon>Pseudonocardiaceae</taxon>
        <taxon>Amycolatopsis</taxon>
    </lineage>
</organism>
<evidence type="ECO:0000313" key="2">
    <source>
        <dbReference type="Proteomes" id="UP000399805"/>
    </source>
</evidence>
<keyword evidence="2" id="KW-1185">Reference proteome</keyword>
<sequence length="37" mass="4135">MPRLTLTDAGDHRQVPAKYCEFPVSSGRSSDIGWRIS</sequence>
<dbReference type="EMBL" id="CABVGP010000001">
    <property type="protein sequence ID" value="VVJ17348.1"/>
    <property type="molecule type" value="Genomic_DNA"/>
</dbReference>
<reference evidence="1 2" key="1">
    <citation type="submission" date="2019-09" db="EMBL/GenBank/DDBJ databases">
        <authorList>
            <person name="Leyn A S."/>
        </authorList>
    </citation>
    <scope>NUCLEOTIDE SEQUENCE [LARGE SCALE GENOMIC DNA]</scope>
    <source>
        <strain evidence="1">AA231_1</strain>
    </source>
</reference>
<protein>
    <submittedName>
        <fullName evidence="1">Uncharacterized protein</fullName>
    </submittedName>
</protein>
<accession>A0A6I8LLT3</accession>
<dbReference type="Proteomes" id="UP000399805">
    <property type="component" value="Unassembled WGS sequence"/>
</dbReference>
<proteinExistence type="predicted"/>
<gene>
    <name evidence="1" type="ORF">AA23TX_02369</name>
</gene>
<name>A0A6I8LLT3_9PSEU</name>